<keyword evidence="8 11" id="KW-0131">Cell cycle</keyword>
<proteinExistence type="inferred from homology"/>
<protein>
    <recommendedName>
        <fullName evidence="11">Beta-hexosaminidase</fullName>
        <ecNumber evidence="11">3.2.1.52</ecNumber>
    </recommendedName>
    <alternativeName>
        <fullName evidence="11">Beta-N-acetylhexosaminidase</fullName>
    </alternativeName>
    <alternativeName>
        <fullName evidence="11">N-acetyl-beta-glucosaminidase</fullName>
    </alternativeName>
</protein>
<comment type="caution">
    <text evidence="14">The sequence shown here is derived from an EMBL/GenBank/DDBJ whole genome shotgun (WGS) entry which is preliminary data.</text>
</comment>
<dbReference type="UniPathway" id="UPA00544"/>
<evidence type="ECO:0000256" key="3">
    <source>
        <dbReference type="ARBA" id="ARBA00022618"/>
    </source>
</evidence>
<dbReference type="GO" id="GO:0005975">
    <property type="term" value="P:carbohydrate metabolic process"/>
    <property type="evidence" value="ECO:0007669"/>
    <property type="project" value="InterPro"/>
</dbReference>
<dbReference type="Proteomes" id="UP000321917">
    <property type="component" value="Unassembled WGS sequence"/>
</dbReference>
<dbReference type="Pfam" id="PF00933">
    <property type="entry name" value="Glyco_hydro_3"/>
    <property type="match status" value="1"/>
</dbReference>
<name>A0A5C6QIM8_9GAMM</name>
<evidence type="ECO:0000313" key="14">
    <source>
        <dbReference type="EMBL" id="TWX69016.1"/>
    </source>
</evidence>
<evidence type="ECO:0000256" key="2">
    <source>
        <dbReference type="ARBA" id="ARBA00022490"/>
    </source>
</evidence>
<evidence type="ECO:0000256" key="6">
    <source>
        <dbReference type="ARBA" id="ARBA00022984"/>
    </source>
</evidence>
<feature type="binding site" evidence="11">
    <location>
        <position position="62"/>
    </location>
    <ligand>
        <name>substrate</name>
    </ligand>
</feature>
<dbReference type="GO" id="GO:0009254">
    <property type="term" value="P:peptidoglycan turnover"/>
    <property type="evidence" value="ECO:0007669"/>
    <property type="project" value="UniProtKB-UniRule"/>
</dbReference>
<evidence type="ECO:0000256" key="10">
    <source>
        <dbReference type="ARBA" id="ARBA00037880"/>
    </source>
</evidence>
<reference evidence="14 16" key="1">
    <citation type="submission" date="2019-07" db="EMBL/GenBank/DDBJ databases">
        <title>Genomes of sea-ice associated Colwellia species.</title>
        <authorList>
            <person name="Bowman J.P."/>
        </authorList>
    </citation>
    <scope>NUCLEOTIDE SEQUENCE [LARGE SCALE GENOMIC DNA]</scope>
    <source>
        <strain evidence="13 15">ACAM 607</strain>
        <strain evidence="14 16">IC036</strain>
    </source>
</reference>
<keyword evidence="4 11" id="KW-0378">Hydrolase</keyword>
<dbReference type="InterPro" id="IPR022956">
    <property type="entry name" value="Beta_hexosaminidase_bac"/>
</dbReference>
<dbReference type="PANTHER" id="PTHR30480:SF13">
    <property type="entry name" value="BETA-HEXOSAMINIDASE"/>
    <property type="match status" value="1"/>
</dbReference>
<dbReference type="SUPFAM" id="SSF51445">
    <property type="entry name" value="(Trans)glycosidases"/>
    <property type="match status" value="1"/>
</dbReference>
<evidence type="ECO:0000256" key="9">
    <source>
        <dbReference type="ARBA" id="ARBA00023316"/>
    </source>
</evidence>
<dbReference type="HAMAP" id="MF_00364">
    <property type="entry name" value="NagZ"/>
    <property type="match status" value="1"/>
</dbReference>
<keyword evidence="9 11" id="KW-0961">Cell wall biogenesis/degradation</keyword>
<dbReference type="EMBL" id="VOLR01000010">
    <property type="protein sequence ID" value="TWX60191.1"/>
    <property type="molecule type" value="Genomic_DNA"/>
</dbReference>
<evidence type="ECO:0000256" key="1">
    <source>
        <dbReference type="ARBA" id="ARBA00001231"/>
    </source>
</evidence>
<evidence type="ECO:0000256" key="11">
    <source>
        <dbReference type="HAMAP-Rule" id="MF_00364"/>
    </source>
</evidence>
<evidence type="ECO:0000259" key="12">
    <source>
        <dbReference type="Pfam" id="PF00933"/>
    </source>
</evidence>
<organism evidence="14 16">
    <name type="scientific">Colwellia hornerae</name>
    <dbReference type="NCBI Taxonomy" id="89402"/>
    <lineage>
        <taxon>Bacteria</taxon>
        <taxon>Pseudomonadati</taxon>
        <taxon>Pseudomonadota</taxon>
        <taxon>Gammaproteobacteria</taxon>
        <taxon>Alteromonadales</taxon>
        <taxon>Colwelliaceae</taxon>
        <taxon>Colwellia</taxon>
    </lineage>
</organism>
<accession>A0A5C6QIM8</accession>
<feature type="binding site" evidence="11">
    <location>
        <position position="135"/>
    </location>
    <ligand>
        <name>substrate</name>
    </ligand>
</feature>
<dbReference type="Gene3D" id="3.20.20.300">
    <property type="entry name" value="Glycoside hydrolase, family 3, N-terminal domain"/>
    <property type="match status" value="1"/>
</dbReference>
<dbReference type="Proteomes" id="UP000321525">
    <property type="component" value="Unassembled WGS sequence"/>
</dbReference>
<keyword evidence="15" id="KW-1185">Reference proteome</keyword>
<feature type="domain" description="Glycoside hydrolase family 3 N-terminal" evidence="12">
    <location>
        <begin position="11"/>
        <end position="299"/>
    </location>
</feature>
<dbReference type="EC" id="3.2.1.52" evidence="11"/>
<dbReference type="GO" id="GO:0004563">
    <property type="term" value="F:beta-N-acetylhexosaminidase activity"/>
    <property type="evidence" value="ECO:0007669"/>
    <property type="project" value="UniProtKB-UniRule"/>
</dbReference>
<evidence type="ECO:0000256" key="4">
    <source>
        <dbReference type="ARBA" id="ARBA00022801"/>
    </source>
</evidence>
<comment type="catalytic activity">
    <reaction evidence="1 11">
        <text>Hydrolysis of terminal non-reducing N-acetyl-D-hexosamine residues in N-acetyl-beta-D-hexosaminides.</text>
        <dbReference type="EC" id="3.2.1.52"/>
    </reaction>
</comment>
<comment type="similarity">
    <text evidence="11">Belongs to the glycosyl hydrolase 3 family. NagZ subfamily.</text>
</comment>
<evidence type="ECO:0000313" key="13">
    <source>
        <dbReference type="EMBL" id="TWX60191.1"/>
    </source>
</evidence>
<dbReference type="InterPro" id="IPR017853">
    <property type="entry name" value="GH"/>
</dbReference>
<dbReference type="GO" id="GO:0071555">
    <property type="term" value="P:cell wall organization"/>
    <property type="evidence" value="ECO:0007669"/>
    <property type="project" value="UniProtKB-KW"/>
</dbReference>
<feature type="binding site" evidence="11">
    <location>
        <position position="70"/>
    </location>
    <ligand>
        <name>substrate</name>
    </ligand>
</feature>
<feature type="site" description="Important for catalytic activity" evidence="11">
    <location>
        <position position="176"/>
    </location>
</feature>
<dbReference type="PANTHER" id="PTHR30480">
    <property type="entry name" value="BETA-HEXOSAMINIDASE-RELATED"/>
    <property type="match status" value="1"/>
</dbReference>
<keyword evidence="3 11" id="KW-0132">Cell division</keyword>
<gene>
    <name evidence="11 14" type="primary">nagZ</name>
    <name evidence="13" type="ORF">ESZ26_08760</name>
    <name evidence="14" type="ORF">ESZ27_06670</name>
</gene>
<evidence type="ECO:0000256" key="8">
    <source>
        <dbReference type="ARBA" id="ARBA00023306"/>
    </source>
</evidence>
<comment type="pathway">
    <text evidence="10 11">Cell wall biogenesis; peptidoglycan recycling.</text>
</comment>
<dbReference type="NCBIfam" id="NF003740">
    <property type="entry name" value="PRK05337.1"/>
    <property type="match status" value="1"/>
</dbReference>
<feature type="binding site" evidence="11">
    <location>
        <begin position="165"/>
        <end position="166"/>
    </location>
    <ligand>
        <name>substrate</name>
    </ligand>
</feature>
<sequence length="337" mass="36883">MGPIMLDVLGTSLTAEDKELLQHPLVGGLILFTRNYESPQQIAELTADIRRAANKPLLIAVDHEGGRVQRFRDGFSLIPAMGKIWHYGDQNIVAAQELAKQSAILMALEVQAVGIDISFAPILDIDDISAVIGDRAFHKNPEIVCQLASAFVDGLHLVGMKATGKHFPGHGSVEADSHLALPIDPRSRDEIFSVDMLPFKTLINSNKVDALMPAHVIFPDVDPEAVGFSAYWLKDILRKQLGFSGVIFSDDLSMEGAACVGGYVERAEAAQQAGCDMLLLCNNRDSCIDVIDHANISIDEKSNQRLLRLLKTSTSGLRELKANTHWQHARQALAKYL</sequence>
<dbReference type="GO" id="GO:0008360">
    <property type="term" value="P:regulation of cell shape"/>
    <property type="evidence" value="ECO:0007669"/>
    <property type="project" value="UniProtKB-KW"/>
</dbReference>
<dbReference type="InterPro" id="IPR050226">
    <property type="entry name" value="NagZ_Beta-hexosaminidase"/>
</dbReference>
<evidence type="ECO:0000256" key="7">
    <source>
        <dbReference type="ARBA" id="ARBA00023295"/>
    </source>
</evidence>
<dbReference type="PROSITE" id="PS00775">
    <property type="entry name" value="GLYCOSYL_HYDROL_F3"/>
    <property type="match status" value="1"/>
</dbReference>
<keyword evidence="6 11" id="KW-0573">Peptidoglycan synthesis</keyword>
<dbReference type="OrthoDB" id="9786661at2"/>
<keyword evidence="7 11" id="KW-0326">Glycosidase</keyword>
<dbReference type="InterPro" id="IPR036962">
    <property type="entry name" value="Glyco_hydro_3_N_sf"/>
</dbReference>
<dbReference type="GO" id="GO:0005737">
    <property type="term" value="C:cytoplasm"/>
    <property type="evidence" value="ECO:0007669"/>
    <property type="project" value="UniProtKB-SubCell"/>
</dbReference>
<dbReference type="InterPro" id="IPR001764">
    <property type="entry name" value="Glyco_hydro_3_N"/>
</dbReference>
<keyword evidence="5 11" id="KW-0133">Cell shape</keyword>
<feature type="active site" description="Nucleophile" evidence="11">
    <location>
        <position position="250"/>
    </location>
</feature>
<evidence type="ECO:0000313" key="15">
    <source>
        <dbReference type="Proteomes" id="UP000321525"/>
    </source>
</evidence>
<feature type="active site" description="Proton donor/acceptor" evidence="11">
    <location>
        <position position="178"/>
    </location>
</feature>
<dbReference type="GO" id="GO:0051301">
    <property type="term" value="P:cell division"/>
    <property type="evidence" value="ECO:0007669"/>
    <property type="project" value="UniProtKB-KW"/>
</dbReference>
<dbReference type="FunFam" id="3.20.20.300:FF:000001">
    <property type="entry name" value="Beta-hexosaminidase"/>
    <property type="match status" value="1"/>
</dbReference>
<comment type="subcellular location">
    <subcellularLocation>
        <location evidence="11">Cytoplasm</location>
    </subcellularLocation>
</comment>
<dbReference type="AlphaFoldDB" id="A0A5C6QIM8"/>
<evidence type="ECO:0000313" key="16">
    <source>
        <dbReference type="Proteomes" id="UP000321917"/>
    </source>
</evidence>
<dbReference type="InterPro" id="IPR019800">
    <property type="entry name" value="Glyco_hydro_3_AS"/>
</dbReference>
<keyword evidence="2 11" id="KW-0963">Cytoplasm</keyword>
<dbReference type="EMBL" id="VOLQ01000009">
    <property type="protein sequence ID" value="TWX69016.1"/>
    <property type="molecule type" value="Genomic_DNA"/>
</dbReference>
<evidence type="ECO:0000256" key="5">
    <source>
        <dbReference type="ARBA" id="ARBA00022960"/>
    </source>
</evidence>
<comment type="function">
    <text evidence="11">Plays a role in peptidoglycan recycling by cleaving the terminal beta-1,4-linked N-acetylglucosamine (GlcNAc) from peptide-linked peptidoglycan fragments, giving rise to free GlcNAc, anhydro-N-acetylmuramic acid and anhydro-N-acetylmuramic acid-linked peptides.</text>
</comment>
<dbReference type="GO" id="GO:0009252">
    <property type="term" value="P:peptidoglycan biosynthetic process"/>
    <property type="evidence" value="ECO:0007669"/>
    <property type="project" value="UniProtKB-KW"/>
</dbReference>